<dbReference type="PROSITE" id="PS51898">
    <property type="entry name" value="TYR_RECOMBINASE"/>
    <property type="match status" value="1"/>
</dbReference>
<reference evidence="3 4" key="1">
    <citation type="submission" date="2020-06" db="EMBL/GenBank/DDBJ databases">
        <authorList>
            <person name="Kim S.-J."/>
            <person name="Park S.-J."/>
        </authorList>
    </citation>
    <scope>NUCLEOTIDE SEQUENCE [LARGE SCALE GENOMIC DNA]</scope>
    <source>
        <strain evidence="3 4">SW-151</strain>
    </source>
</reference>
<dbReference type="InterPro" id="IPR002104">
    <property type="entry name" value="Integrase_catalytic"/>
</dbReference>
<evidence type="ECO:0000313" key="3">
    <source>
        <dbReference type="EMBL" id="NVD28361.1"/>
    </source>
</evidence>
<dbReference type="Pfam" id="PF00589">
    <property type="entry name" value="Phage_integrase"/>
    <property type="match status" value="1"/>
</dbReference>
<name>A0ABX2N461_9SPHN</name>
<evidence type="ECO:0000313" key="4">
    <source>
        <dbReference type="Proteomes" id="UP000652427"/>
    </source>
</evidence>
<proteinExistence type="predicted"/>
<sequence>MCGIQNVTRKHGTYYYRRLIRLGLDKPFRLRMSLKTTNRRHAALLAPALTLICERVAMNMMTNIRSDGLTSAQRAEIYRRQMLIERDRLEVMHANLHIIPPEDHDDIDKALSLRLGASESAASDGVVKGKIDDFLIARIDPDDDDEPIVIMAWSDLAESIQQDGAEEAAVTRLAEIGVEETVLREAMARKVVNQARIEAVREFRRVLADPSTAYAPVQVAGYEPINPQNSSPTVTSHQPVANEWVTMTPSEAVLRFFEHNPRTGGKDGNSRKKGEPWTLKTRNQFELPAMLLEQVMDGRALATVTHDDLVKLDQCFEKLHGPSFRKSPKHRDMTIWQIIDETEAKVVAGEEAMKKEAKRKGRVTDTKIKPAEHLSRKELGLGVVTTNRHWGFLRQLTGWFNKHHPLGRLDYGAFIMNDTRNQRELQSVYTVEQGREIFNLPPWTGSKSHARRMQPGDLLVHDAWYFVPLIAWYSGMRRDEICGLDVNDVETEDGFWFFNVRANDVRRVKTISSARKVPVAKELQRLGLIDYVTALREAGEKTLFPELVAESGLGQMGDAYYKRIWTKIAKELAFLKGGQAMHAFRHTAIDSMKGAGIPSEIRADFAGHALKGETEGRYSKAHMALLRNAVATIPEVTKHLDPFPVSLLPAKLREPRKARVK</sequence>
<organism evidence="3 4">
    <name type="scientific">Parasphingorhabdus flavimaris</name>
    <dbReference type="NCBI Taxonomy" id="266812"/>
    <lineage>
        <taxon>Bacteria</taxon>
        <taxon>Pseudomonadati</taxon>
        <taxon>Pseudomonadota</taxon>
        <taxon>Alphaproteobacteria</taxon>
        <taxon>Sphingomonadales</taxon>
        <taxon>Sphingomonadaceae</taxon>
        <taxon>Parasphingorhabdus</taxon>
    </lineage>
</organism>
<dbReference type="EMBL" id="JABWMH010000003">
    <property type="protein sequence ID" value="NVD28361.1"/>
    <property type="molecule type" value="Genomic_DNA"/>
</dbReference>
<keyword evidence="4" id="KW-1185">Reference proteome</keyword>
<protein>
    <submittedName>
        <fullName evidence="3">Tyrosine-type recombinase/integrase</fullName>
    </submittedName>
</protein>
<dbReference type="InterPro" id="IPR011010">
    <property type="entry name" value="DNA_brk_join_enz"/>
</dbReference>
<dbReference type="CDD" id="cd01184">
    <property type="entry name" value="INT_C_like_1"/>
    <property type="match status" value="1"/>
</dbReference>
<gene>
    <name evidence="3" type="ORF">HUO14_10655</name>
</gene>
<dbReference type="Proteomes" id="UP000652427">
    <property type="component" value="Unassembled WGS sequence"/>
</dbReference>
<keyword evidence="1" id="KW-0233">DNA recombination</keyword>
<comment type="caution">
    <text evidence="3">The sequence shown here is derived from an EMBL/GenBank/DDBJ whole genome shotgun (WGS) entry which is preliminary data.</text>
</comment>
<dbReference type="SUPFAM" id="SSF56349">
    <property type="entry name" value="DNA breaking-rejoining enzymes"/>
    <property type="match status" value="1"/>
</dbReference>
<evidence type="ECO:0000259" key="2">
    <source>
        <dbReference type="PROSITE" id="PS51898"/>
    </source>
</evidence>
<evidence type="ECO:0000256" key="1">
    <source>
        <dbReference type="ARBA" id="ARBA00023172"/>
    </source>
</evidence>
<dbReference type="Gene3D" id="1.10.443.10">
    <property type="entry name" value="Intergrase catalytic core"/>
    <property type="match status" value="1"/>
</dbReference>
<dbReference type="InterPro" id="IPR013762">
    <property type="entry name" value="Integrase-like_cat_sf"/>
</dbReference>
<accession>A0ABX2N461</accession>
<feature type="domain" description="Tyr recombinase" evidence="2">
    <location>
        <begin position="424"/>
        <end position="631"/>
    </location>
</feature>